<organism evidence="2 3">
    <name type="scientific">Brachyspira pilosicoli WesB</name>
    <dbReference type="NCBI Taxonomy" id="1161918"/>
    <lineage>
        <taxon>Bacteria</taxon>
        <taxon>Pseudomonadati</taxon>
        <taxon>Spirochaetota</taxon>
        <taxon>Spirochaetia</taxon>
        <taxon>Brachyspirales</taxon>
        <taxon>Brachyspiraceae</taxon>
        <taxon>Brachyspira</taxon>
    </lineage>
</organism>
<reference evidence="2 3" key="1">
    <citation type="journal article" date="2012" name="BMC Genomics">
        <title>Comparative genomics of Brachyspira pilosicoli strains: genome rearrangements, reductions and correlation of genetic compliment with phenotypic diversity.</title>
        <authorList>
            <person name="Mappley L.J."/>
            <person name="Black M.L."/>
            <person name="Abuoun M."/>
            <person name="Darby A.C."/>
            <person name="Woodward M.J."/>
            <person name="Parkhill J."/>
            <person name="Turner A.K."/>
            <person name="Bellgard M.I."/>
            <person name="La T."/>
            <person name="Phillips N.D."/>
            <person name="La Ragione R.M."/>
            <person name="Hampson D.J."/>
        </authorList>
    </citation>
    <scope>NUCLEOTIDE SEQUENCE [LARGE SCALE GENOMIC DNA]</scope>
    <source>
        <strain evidence="2">WesB</strain>
    </source>
</reference>
<dbReference type="RefSeq" id="WP_014933992.1">
    <property type="nucleotide sequence ID" value="NC_018604.1"/>
</dbReference>
<sequence>MRFVKFVVLVCFIIFGIMILNIIQKNKAVYDKKNMVRPFSYNDILYCVNGEVKSLASLSFTTSFDDLSNLFNIDRNMIYNNILKKNINIYDNNAEINVFISEKKIEQITLNITNNIDMSLSSIFKNLENNNIALEDENIEASDGSILAEIYSHYGDKYKLVITKTKDELSIDYVNLKIMHRRQTYCS</sequence>
<proteinExistence type="predicted"/>
<keyword evidence="1" id="KW-0812">Transmembrane</keyword>
<dbReference type="PATRIC" id="fig|1161918.5.peg.2038"/>
<dbReference type="AlphaFoldDB" id="K0JN09"/>
<protein>
    <submittedName>
        <fullName evidence="2">Uncharacterized protein</fullName>
    </submittedName>
</protein>
<evidence type="ECO:0000313" key="3">
    <source>
        <dbReference type="Proteomes" id="UP000003759"/>
    </source>
</evidence>
<feature type="transmembrane region" description="Helical" evidence="1">
    <location>
        <begin position="6"/>
        <end position="23"/>
    </location>
</feature>
<accession>K0JN09</accession>
<dbReference type="EMBL" id="HE793032">
    <property type="protein sequence ID" value="CCG57936.1"/>
    <property type="molecule type" value="Genomic_DNA"/>
</dbReference>
<name>K0JN09_BRAPL</name>
<dbReference type="OrthoDB" id="308874at2"/>
<evidence type="ECO:0000313" key="2">
    <source>
        <dbReference type="EMBL" id="CCG57936.1"/>
    </source>
</evidence>
<keyword evidence="1" id="KW-0472">Membrane</keyword>
<dbReference type="HOGENOM" id="CLU_1727836_0_0_12"/>
<dbReference type="KEGG" id="bpw:WESB_2474"/>
<evidence type="ECO:0000256" key="1">
    <source>
        <dbReference type="SAM" id="Phobius"/>
    </source>
</evidence>
<gene>
    <name evidence="2" type="ORF">WESB_2474</name>
</gene>
<dbReference type="Proteomes" id="UP000003759">
    <property type="component" value="Chromosome"/>
</dbReference>
<keyword evidence="1" id="KW-1133">Transmembrane helix</keyword>